<organism evidence="11 12">
    <name type="scientific">Lactarius akahatsu</name>
    <dbReference type="NCBI Taxonomy" id="416441"/>
    <lineage>
        <taxon>Eukaryota</taxon>
        <taxon>Fungi</taxon>
        <taxon>Dikarya</taxon>
        <taxon>Basidiomycota</taxon>
        <taxon>Agaricomycotina</taxon>
        <taxon>Agaricomycetes</taxon>
        <taxon>Russulales</taxon>
        <taxon>Russulaceae</taxon>
        <taxon>Lactarius</taxon>
    </lineage>
</organism>
<evidence type="ECO:0000256" key="4">
    <source>
        <dbReference type="ARBA" id="ARBA00022692"/>
    </source>
</evidence>
<dbReference type="Pfam" id="PF00153">
    <property type="entry name" value="Mito_carr"/>
    <property type="match status" value="1"/>
</dbReference>
<evidence type="ECO:0000256" key="2">
    <source>
        <dbReference type="ARBA" id="ARBA00006375"/>
    </source>
</evidence>
<keyword evidence="6" id="KW-1133">Transmembrane helix</keyword>
<dbReference type="PANTHER" id="PTHR45788:SF4">
    <property type="entry name" value="TRICARBOXYLATE TRANSPORT PROTEIN, MITOCHONDRIAL"/>
    <property type="match status" value="1"/>
</dbReference>
<dbReference type="GO" id="GO:0071913">
    <property type="term" value="F:citrate secondary active transmembrane transporter activity"/>
    <property type="evidence" value="ECO:0007669"/>
    <property type="project" value="TreeGrafter"/>
</dbReference>
<comment type="subcellular location">
    <subcellularLocation>
        <location evidence="1">Mitochondrion membrane</location>
        <topology evidence="1">Multi-pass membrane protein</topology>
    </subcellularLocation>
</comment>
<feature type="non-terminal residue" evidence="11">
    <location>
        <position position="1"/>
    </location>
</feature>
<dbReference type="InterPro" id="IPR049563">
    <property type="entry name" value="TXTP-like"/>
</dbReference>
<dbReference type="GO" id="GO:0031966">
    <property type="term" value="C:mitochondrial membrane"/>
    <property type="evidence" value="ECO:0007669"/>
    <property type="project" value="UniProtKB-SubCell"/>
</dbReference>
<sequence>YNACCVSVIKTRMQSLEPQTQYRNSLHCACRIFTEKGLRRFLTGTTPRLARLVVRF</sequence>
<evidence type="ECO:0000256" key="6">
    <source>
        <dbReference type="ARBA" id="ARBA00022989"/>
    </source>
</evidence>
<evidence type="ECO:0000256" key="5">
    <source>
        <dbReference type="ARBA" id="ARBA00022737"/>
    </source>
</evidence>
<name>A0AAD4LBM2_9AGAM</name>
<dbReference type="GO" id="GO:0006843">
    <property type="term" value="P:mitochondrial citrate transmembrane transport"/>
    <property type="evidence" value="ECO:0007669"/>
    <property type="project" value="TreeGrafter"/>
</dbReference>
<evidence type="ECO:0000256" key="8">
    <source>
        <dbReference type="ARBA" id="ARBA00023136"/>
    </source>
</evidence>
<dbReference type="PROSITE" id="PS50920">
    <property type="entry name" value="SOLCAR"/>
    <property type="match status" value="1"/>
</dbReference>
<dbReference type="Proteomes" id="UP001201163">
    <property type="component" value="Unassembled WGS sequence"/>
</dbReference>
<evidence type="ECO:0000256" key="3">
    <source>
        <dbReference type="ARBA" id="ARBA00022448"/>
    </source>
</evidence>
<accession>A0AAD4LBM2</accession>
<evidence type="ECO:0000313" key="12">
    <source>
        <dbReference type="Proteomes" id="UP001201163"/>
    </source>
</evidence>
<evidence type="ECO:0000313" key="11">
    <source>
        <dbReference type="EMBL" id="KAH8982226.1"/>
    </source>
</evidence>
<dbReference type="Gene3D" id="1.50.40.10">
    <property type="entry name" value="Mitochondrial carrier domain"/>
    <property type="match status" value="1"/>
</dbReference>
<feature type="non-terminal residue" evidence="11">
    <location>
        <position position="56"/>
    </location>
</feature>
<evidence type="ECO:0000256" key="9">
    <source>
        <dbReference type="PROSITE-ProRule" id="PRU00282"/>
    </source>
</evidence>
<keyword evidence="7" id="KW-0496">Mitochondrion</keyword>
<dbReference type="SUPFAM" id="SSF103506">
    <property type="entry name" value="Mitochondrial carrier"/>
    <property type="match status" value="1"/>
</dbReference>
<dbReference type="PANTHER" id="PTHR45788">
    <property type="entry name" value="SUCCINATE/FUMARATE MITOCHONDRIAL TRANSPORTER-RELATED"/>
    <property type="match status" value="1"/>
</dbReference>
<keyword evidence="3 10" id="KW-0813">Transport</keyword>
<keyword evidence="12" id="KW-1185">Reference proteome</keyword>
<proteinExistence type="inferred from homology"/>
<feature type="repeat" description="Solcar" evidence="9">
    <location>
        <begin position="1"/>
        <end position="56"/>
    </location>
</feature>
<protein>
    <submittedName>
        <fullName evidence="11">Uncharacterized protein</fullName>
    </submittedName>
</protein>
<dbReference type="AlphaFoldDB" id="A0AAD4LBM2"/>
<dbReference type="EMBL" id="JAKELL010000103">
    <property type="protein sequence ID" value="KAH8982226.1"/>
    <property type="molecule type" value="Genomic_DNA"/>
</dbReference>
<comment type="caution">
    <text evidence="11">The sequence shown here is derived from an EMBL/GenBank/DDBJ whole genome shotgun (WGS) entry which is preliminary data.</text>
</comment>
<reference evidence="11" key="1">
    <citation type="submission" date="2022-01" db="EMBL/GenBank/DDBJ databases">
        <title>Comparative genomics reveals a dynamic genome evolution in the ectomycorrhizal milk-cap (Lactarius) mushrooms.</title>
        <authorList>
            <consortium name="DOE Joint Genome Institute"/>
            <person name="Lebreton A."/>
            <person name="Tang N."/>
            <person name="Kuo A."/>
            <person name="LaButti K."/>
            <person name="Drula E."/>
            <person name="Barry K."/>
            <person name="Clum A."/>
            <person name="Lipzen A."/>
            <person name="Mousain D."/>
            <person name="Ng V."/>
            <person name="Wang R."/>
            <person name="Wang X."/>
            <person name="Dai Y."/>
            <person name="Henrissat B."/>
            <person name="Grigoriev I.V."/>
            <person name="Guerin-Laguette A."/>
            <person name="Yu F."/>
            <person name="Martin F.M."/>
        </authorList>
    </citation>
    <scope>NUCLEOTIDE SEQUENCE</scope>
    <source>
        <strain evidence="11">QP</strain>
    </source>
</reference>
<evidence type="ECO:0000256" key="1">
    <source>
        <dbReference type="ARBA" id="ARBA00004225"/>
    </source>
</evidence>
<keyword evidence="8 9" id="KW-0472">Membrane</keyword>
<gene>
    <name evidence="11" type="ORF">EDB92DRAFT_1779833</name>
</gene>
<keyword evidence="5" id="KW-0677">Repeat</keyword>
<keyword evidence="4 9" id="KW-0812">Transmembrane</keyword>
<dbReference type="InterPro" id="IPR018108">
    <property type="entry name" value="MCP_transmembrane"/>
</dbReference>
<dbReference type="InterPro" id="IPR023395">
    <property type="entry name" value="MCP_dom_sf"/>
</dbReference>
<comment type="similarity">
    <text evidence="2 10">Belongs to the mitochondrial carrier (TC 2.A.29) family.</text>
</comment>
<evidence type="ECO:0000256" key="7">
    <source>
        <dbReference type="ARBA" id="ARBA00023128"/>
    </source>
</evidence>
<evidence type="ECO:0000256" key="10">
    <source>
        <dbReference type="RuleBase" id="RU000488"/>
    </source>
</evidence>